<keyword evidence="3" id="KW-1185">Reference proteome</keyword>
<sequence>MSFGIDHPLIAVRDLDQAYTRARMLGFTLNSRHSHPWGTDNHLLFFANNFIELIAIARPEQTSYADANGFRFARLIEARLTLGEGIAMVALESGQMAHDHALVEAHGFSPWDPIEFRRLAHLPDGRDVEVGVALDILHDPERPFLTQFLCQQLRPELFRVDPNLERHPNQAARISAVWYLSDAPERDIGHFQAIHGADAVESVEGGSRVRTEKGDCWLLGAAALAARLPSLGPLAASPPRAVALSVECLDLEAAVQYWRERAVPFARLSAGVVEIPPEVLGGTLLRFEQCEECLL</sequence>
<feature type="domain" description="Glyoxalase-like" evidence="1">
    <location>
        <begin position="5"/>
        <end position="186"/>
    </location>
</feature>
<dbReference type="InterPro" id="IPR025870">
    <property type="entry name" value="Glyoxalase-like_dom"/>
</dbReference>
<proteinExistence type="predicted"/>
<dbReference type="PANTHER" id="PTHR40265:SF1">
    <property type="entry name" value="GLYOXALASE-LIKE DOMAIN-CONTAINING PROTEIN"/>
    <property type="match status" value="1"/>
</dbReference>
<dbReference type="PANTHER" id="PTHR40265">
    <property type="entry name" value="BLL2707 PROTEIN"/>
    <property type="match status" value="1"/>
</dbReference>
<name>A0A172YAV3_9GAMM</name>
<reference evidence="2 3" key="1">
    <citation type="submission" date="2016-04" db="EMBL/GenBank/DDBJ databases">
        <title>Complete Genome Sequence of Halotalea alkalilenta IHB B 13600.</title>
        <authorList>
            <person name="Swarnkar M.K."/>
            <person name="Sharma A."/>
            <person name="Kaushal K."/>
            <person name="Soni R."/>
            <person name="Rana S."/>
            <person name="Singh A.K."/>
            <person name="Gulati A."/>
        </authorList>
    </citation>
    <scope>NUCLEOTIDE SEQUENCE [LARGE SCALE GENOMIC DNA]</scope>
    <source>
        <strain evidence="2 3">IHB B 13600</strain>
    </source>
</reference>
<evidence type="ECO:0000259" key="1">
    <source>
        <dbReference type="Pfam" id="PF13468"/>
    </source>
</evidence>
<accession>A0A172YAV3</accession>
<dbReference type="Gene3D" id="3.10.180.10">
    <property type="entry name" value="2,3-Dihydroxybiphenyl 1,2-Dioxygenase, domain 1"/>
    <property type="match status" value="1"/>
</dbReference>
<dbReference type="InterPro" id="IPR029068">
    <property type="entry name" value="Glyas_Bleomycin-R_OHBP_Dase"/>
</dbReference>
<gene>
    <name evidence="2" type="ORF">A5892_01985</name>
</gene>
<dbReference type="AlphaFoldDB" id="A0A172YAV3"/>
<dbReference type="RefSeq" id="WP_064121366.1">
    <property type="nucleotide sequence ID" value="NZ_CP015243.1"/>
</dbReference>
<dbReference type="SUPFAM" id="SSF54593">
    <property type="entry name" value="Glyoxalase/Bleomycin resistance protein/Dihydroxybiphenyl dioxygenase"/>
    <property type="match status" value="1"/>
</dbReference>
<dbReference type="EMBL" id="CP015243">
    <property type="protein sequence ID" value="ANF56383.1"/>
    <property type="molecule type" value="Genomic_DNA"/>
</dbReference>
<dbReference type="Pfam" id="PF13468">
    <property type="entry name" value="Glyoxalase_3"/>
    <property type="match status" value="1"/>
</dbReference>
<evidence type="ECO:0000313" key="2">
    <source>
        <dbReference type="EMBL" id="ANF56383.1"/>
    </source>
</evidence>
<dbReference type="KEGG" id="haa:A5892_01985"/>
<protein>
    <recommendedName>
        <fullName evidence="1">Glyoxalase-like domain-containing protein</fullName>
    </recommendedName>
</protein>
<dbReference type="Proteomes" id="UP000077875">
    <property type="component" value="Chromosome"/>
</dbReference>
<dbReference type="STRING" id="376489.A5892_01985"/>
<organism evidence="2 3">
    <name type="scientific">Halotalea alkalilenta</name>
    <dbReference type="NCBI Taxonomy" id="376489"/>
    <lineage>
        <taxon>Bacteria</taxon>
        <taxon>Pseudomonadati</taxon>
        <taxon>Pseudomonadota</taxon>
        <taxon>Gammaproteobacteria</taxon>
        <taxon>Oceanospirillales</taxon>
        <taxon>Halomonadaceae</taxon>
        <taxon>Halotalea</taxon>
    </lineage>
</organism>
<evidence type="ECO:0000313" key="3">
    <source>
        <dbReference type="Proteomes" id="UP000077875"/>
    </source>
</evidence>